<evidence type="ECO:0000313" key="3">
    <source>
        <dbReference type="Proteomes" id="UP001178507"/>
    </source>
</evidence>
<reference evidence="2" key="1">
    <citation type="submission" date="2023-08" db="EMBL/GenBank/DDBJ databases">
        <authorList>
            <person name="Chen Y."/>
            <person name="Shah S."/>
            <person name="Dougan E. K."/>
            <person name="Thang M."/>
            <person name="Chan C."/>
        </authorList>
    </citation>
    <scope>NUCLEOTIDE SEQUENCE</scope>
</reference>
<evidence type="ECO:0000256" key="1">
    <source>
        <dbReference type="SAM" id="MobiDB-lite"/>
    </source>
</evidence>
<dbReference type="EMBL" id="CAUJNA010003283">
    <property type="protein sequence ID" value="CAJ1397938.1"/>
    <property type="molecule type" value="Genomic_DNA"/>
</dbReference>
<keyword evidence="3" id="KW-1185">Reference proteome</keyword>
<evidence type="ECO:0008006" key="4">
    <source>
        <dbReference type="Google" id="ProtNLM"/>
    </source>
</evidence>
<dbReference type="InterPro" id="IPR011990">
    <property type="entry name" value="TPR-like_helical_dom_sf"/>
</dbReference>
<name>A0AA36J1L4_9DINO</name>
<protein>
    <recommendedName>
        <fullName evidence="4">Tetratricopeptide repeat protein</fullName>
    </recommendedName>
</protein>
<gene>
    <name evidence="2" type="ORF">EVOR1521_LOCUS21851</name>
</gene>
<comment type="caution">
    <text evidence="2">The sequence shown here is derived from an EMBL/GenBank/DDBJ whole genome shotgun (WGS) entry which is preliminary data.</text>
</comment>
<proteinExistence type="predicted"/>
<feature type="region of interest" description="Disordered" evidence="1">
    <location>
        <begin position="1"/>
        <end position="25"/>
    </location>
</feature>
<dbReference type="AlphaFoldDB" id="A0AA36J1L4"/>
<sequence length="189" mass="21353">MPRSQRNRLHQEEDVHLRSMHGPLGTSKTASVSLCHLDELHDLGVNLARQGRLAEAESALHQAWQGRSGRLGADHPMTHNSLRECAELRRRRGDEGTCETLLRQSRCHGLHQRHPEMGNGLLPTTQHHTKVTPKNPRALQHSEFPTRNPGPCRFDEQTLRRSFSMSEIRKSPQTPQTTIKLLLGAVPES</sequence>
<dbReference type="Proteomes" id="UP001178507">
    <property type="component" value="Unassembled WGS sequence"/>
</dbReference>
<accession>A0AA36J1L4</accession>
<dbReference type="Gene3D" id="1.25.40.10">
    <property type="entry name" value="Tetratricopeptide repeat domain"/>
    <property type="match status" value="1"/>
</dbReference>
<organism evidence="2 3">
    <name type="scientific">Effrenium voratum</name>
    <dbReference type="NCBI Taxonomy" id="2562239"/>
    <lineage>
        <taxon>Eukaryota</taxon>
        <taxon>Sar</taxon>
        <taxon>Alveolata</taxon>
        <taxon>Dinophyceae</taxon>
        <taxon>Suessiales</taxon>
        <taxon>Symbiodiniaceae</taxon>
        <taxon>Effrenium</taxon>
    </lineage>
</organism>
<feature type="region of interest" description="Disordered" evidence="1">
    <location>
        <begin position="127"/>
        <end position="152"/>
    </location>
</feature>
<evidence type="ECO:0000313" key="2">
    <source>
        <dbReference type="EMBL" id="CAJ1397938.1"/>
    </source>
</evidence>